<feature type="domain" description="Saccharopine dehydrogenase NADP binding" evidence="3">
    <location>
        <begin position="9"/>
        <end position="138"/>
    </location>
</feature>
<dbReference type="GO" id="GO:0009247">
    <property type="term" value="P:glycolipid biosynthetic process"/>
    <property type="evidence" value="ECO:0007669"/>
    <property type="project" value="TreeGrafter"/>
</dbReference>
<dbReference type="SUPFAM" id="SSF51735">
    <property type="entry name" value="NAD(P)-binding Rossmann-fold domains"/>
    <property type="match status" value="1"/>
</dbReference>
<dbReference type="Gene3D" id="3.40.50.720">
    <property type="entry name" value="NAD(P)-binding Rossmann-like Domain"/>
    <property type="match status" value="1"/>
</dbReference>
<dbReference type="AlphaFoldDB" id="R0CYT4"/>
<dbReference type="InterPro" id="IPR051276">
    <property type="entry name" value="Saccharopine_DH-like_oxidrdct"/>
</dbReference>
<evidence type="ECO:0000313" key="5">
    <source>
        <dbReference type="Proteomes" id="UP000013063"/>
    </source>
</evidence>
<protein>
    <recommendedName>
        <fullName evidence="3">Saccharopine dehydrogenase NADP binding domain-containing protein</fullName>
    </recommendedName>
</protein>
<dbReference type="PANTHER" id="PTHR12286:SF5">
    <property type="entry name" value="SACCHAROPINE DEHYDROGENASE-LIKE OXIDOREDUCTASE"/>
    <property type="match status" value="1"/>
</dbReference>
<dbReference type="InterPro" id="IPR005097">
    <property type="entry name" value="Sacchrp_dh_NADP-bd"/>
</dbReference>
<evidence type="ECO:0000256" key="1">
    <source>
        <dbReference type="ARBA" id="ARBA00010591"/>
    </source>
</evidence>
<comment type="similarity">
    <text evidence="1">Belongs to the saccharopine dehydrogenase family. Enoyl reductase subfamily.</text>
</comment>
<gene>
    <name evidence="4" type="ORF">OR37_02706</name>
</gene>
<dbReference type="Proteomes" id="UP000013063">
    <property type="component" value="Unassembled WGS sequence"/>
</dbReference>
<dbReference type="OrthoDB" id="4420885at2"/>
<sequence length="394" mass="41511">MRADAEFDIIVYGASGFTGRLVAEYLAARFGTGGAVRWAMAGRGEEKLAAVRAEIGAPLDTPLVVADADDPQSLRTMVRRAKAVLTTVGPYQLYGSDLVAACVEEGTDYLDLCGEPAWMRRMIDAHEARAKETGARIVFSCGFDSIPFELGVWFLQETARKALGAPVPRVKGRVRAMKGGFSGGTAASLKATMAAAAKDPGVIALLKNPFALTPGFQGPQQPSGNRPMLEEDLGVWAAPFVMAAINTRNVHRSNALMGHPYGADFVYDEMVLTGPGEQGQKIAEHIAASGGGLGGEGGPKPGEGPSKEERETGFYDVLFVGLAPDGRQVRVSVKGDKDPGYGSTSKMIAESAVCLISEAADAPGGIWTPGAAMGRKLIDRLEAHAGLRFEVERG</sequence>
<comment type="caution">
    <text evidence="4">The sequence shown here is derived from an EMBL/GenBank/DDBJ whole genome shotgun (WGS) entry which is preliminary data.</text>
</comment>
<evidence type="ECO:0000256" key="2">
    <source>
        <dbReference type="SAM" id="MobiDB-lite"/>
    </source>
</evidence>
<keyword evidence="5" id="KW-1185">Reference proteome</keyword>
<dbReference type="FunFam" id="3.40.50.720:FF:000413">
    <property type="entry name" value="Trans-acting enoyl reductase"/>
    <property type="match status" value="1"/>
</dbReference>
<dbReference type="PANTHER" id="PTHR12286">
    <property type="entry name" value="SACCHAROPINE DEHYDROGENASE-LIKE OXIDOREDUCTASE"/>
    <property type="match status" value="1"/>
</dbReference>
<feature type="compositionally biased region" description="Gly residues" evidence="2">
    <location>
        <begin position="289"/>
        <end position="301"/>
    </location>
</feature>
<dbReference type="RefSeq" id="WP_004620711.1">
    <property type="nucleotide sequence ID" value="NZ_APMP01000017.1"/>
</dbReference>
<dbReference type="Pfam" id="PF03435">
    <property type="entry name" value="Sacchrp_dh_NADP"/>
    <property type="match status" value="1"/>
</dbReference>
<accession>R0CYT4</accession>
<evidence type="ECO:0000313" key="4">
    <source>
        <dbReference type="EMBL" id="ENZ81440.1"/>
    </source>
</evidence>
<name>R0CYT4_CAUVI</name>
<reference evidence="4 5" key="1">
    <citation type="journal article" date="2013" name="Genome Announc.">
        <title>Draft Genome Sequence for Caulobacter sp. Strain OR37, a Bacterium Tolerant to Heavy Metals.</title>
        <authorList>
            <person name="Utturkar S.M."/>
            <person name="Bollmann A."/>
            <person name="Brzoska R.M."/>
            <person name="Klingeman D.M."/>
            <person name="Epstein S.E."/>
            <person name="Palumbo A.V."/>
            <person name="Brown S.D."/>
        </authorList>
    </citation>
    <scope>NUCLEOTIDE SEQUENCE [LARGE SCALE GENOMIC DNA]</scope>
    <source>
        <strain evidence="4 5">OR37</strain>
    </source>
</reference>
<proteinExistence type="inferred from homology"/>
<dbReference type="InterPro" id="IPR036291">
    <property type="entry name" value="NAD(P)-bd_dom_sf"/>
</dbReference>
<evidence type="ECO:0000259" key="3">
    <source>
        <dbReference type="Pfam" id="PF03435"/>
    </source>
</evidence>
<dbReference type="STRING" id="1292034.OR37_02706"/>
<feature type="region of interest" description="Disordered" evidence="2">
    <location>
        <begin position="288"/>
        <end position="309"/>
    </location>
</feature>
<organism evidence="4 5">
    <name type="scientific">Caulobacter vibrioides OR37</name>
    <dbReference type="NCBI Taxonomy" id="1292034"/>
    <lineage>
        <taxon>Bacteria</taxon>
        <taxon>Pseudomonadati</taxon>
        <taxon>Pseudomonadota</taxon>
        <taxon>Alphaproteobacteria</taxon>
        <taxon>Caulobacterales</taxon>
        <taxon>Caulobacteraceae</taxon>
        <taxon>Caulobacter</taxon>
    </lineage>
</organism>
<dbReference type="GO" id="GO:0005886">
    <property type="term" value="C:plasma membrane"/>
    <property type="evidence" value="ECO:0007669"/>
    <property type="project" value="TreeGrafter"/>
</dbReference>
<dbReference type="EMBL" id="APMP01000017">
    <property type="protein sequence ID" value="ENZ81440.1"/>
    <property type="molecule type" value="Genomic_DNA"/>
</dbReference>
<dbReference type="PATRIC" id="fig|1292034.3.peg.2681"/>
<dbReference type="eggNOG" id="COG3268">
    <property type="taxonomic scope" value="Bacteria"/>
</dbReference>